<feature type="binding site" evidence="9">
    <location>
        <position position="98"/>
    </location>
    <ligand>
        <name>Fe(2+)</name>
        <dbReference type="ChEBI" id="CHEBI:29033"/>
    </ligand>
</feature>
<dbReference type="CDD" id="cd02232">
    <property type="entry name" value="cupin_ARD"/>
    <property type="match status" value="1"/>
</dbReference>
<feature type="binding site" evidence="9">
    <location>
        <position position="102"/>
    </location>
    <ligand>
        <name>Ni(2+)</name>
        <dbReference type="ChEBI" id="CHEBI:49786"/>
    </ligand>
</feature>
<dbReference type="OrthoDB" id="9795636at2"/>
<evidence type="ECO:0000256" key="7">
    <source>
        <dbReference type="ARBA" id="ARBA00023004"/>
    </source>
</evidence>
<dbReference type="SUPFAM" id="SSF51182">
    <property type="entry name" value="RmlC-like cupins"/>
    <property type="match status" value="1"/>
</dbReference>
<comment type="subunit">
    <text evidence="9">Monomer.</text>
</comment>
<evidence type="ECO:0000256" key="3">
    <source>
        <dbReference type="ARBA" id="ARBA00022605"/>
    </source>
</evidence>
<keyword evidence="11" id="KW-1185">Reference proteome</keyword>
<keyword evidence="3 9" id="KW-0028">Amino-acid biosynthesis</keyword>
<comment type="similarity">
    <text evidence="9">Belongs to the acireductone dioxygenase (ARD) family.</text>
</comment>
<dbReference type="GO" id="GO:0010308">
    <property type="term" value="F:acireductone dioxygenase (Ni2+-requiring) activity"/>
    <property type="evidence" value="ECO:0007669"/>
    <property type="project" value="UniProtKB-UniRule"/>
</dbReference>
<gene>
    <name evidence="9" type="primary">mtnD</name>
    <name evidence="10" type="ORF">CEK71_20320</name>
</gene>
<keyword evidence="2 9" id="KW-0533">Nickel</keyword>
<dbReference type="AlphaFoldDB" id="A0A1Z4C3X7"/>
<dbReference type="GO" id="GO:0019284">
    <property type="term" value="P:L-methionine salvage from S-adenosylmethionine"/>
    <property type="evidence" value="ECO:0007669"/>
    <property type="project" value="InterPro"/>
</dbReference>
<feature type="binding site" evidence="9">
    <location>
        <position position="102"/>
    </location>
    <ligand>
        <name>Fe(2+)</name>
        <dbReference type="ChEBI" id="CHEBI:29033"/>
    </ligand>
</feature>
<evidence type="ECO:0000256" key="5">
    <source>
        <dbReference type="ARBA" id="ARBA00022964"/>
    </source>
</evidence>
<evidence type="ECO:0000256" key="4">
    <source>
        <dbReference type="ARBA" id="ARBA00022723"/>
    </source>
</evidence>
<comment type="pathway">
    <text evidence="9">Amino-acid biosynthesis; L-methionine biosynthesis via salvage pathway; L-methionine from S-methyl-5-thio-alpha-D-ribose 1-phosphate: step 5/6.</text>
</comment>
<organism evidence="10 11">
    <name type="scientific">Methylovulum psychrotolerans</name>
    <dbReference type="NCBI Taxonomy" id="1704499"/>
    <lineage>
        <taxon>Bacteria</taxon>
        <taxon>Pseudomonadati</taxon>
        <taxon>Pseudomonadota</taxon>
        <taxon>Gammaproteobacteria</taxon>
        <taxon>Methylococcales</taxon>
        <taxon>Methylococcaceae</taxon>
        <taxon>Methylovulum</taxon>
    </lineage>
</organism>
<evidence type="ECO:0000256" key="9">
    <source>
        <dbReference type="HAMAP-Rule" id="MF_01682"/>
    </source>
</evidence>
<sequence length="186" mass="20553">MSLLTISPEHQPDQGLRYAEFADISAQLQAIGVVFERWEASYQFAADADQATVLAAYAEPIARLQNQYGFRSVDVISLTAAHPDKVALRQKFLAEHTHDDFEVRFFVEGCGLFYLHVGDKVYSVLCCQGDLISVPAHTRHWFDLGAEPQLKAIRLFTTPDGWVATFTGSDIGAGYPTLDQTLAGLS</sequence>
<keyword evidence="6 9" id="KW-0560">Oxidoreductase</keyword>
<evidence type="ECO:0000313" key="11">
    <source>
        <dbReference type="Proteomes" id="UP000197019"/>
    </source>
</evidence>
<evidence type="ECO:0000256" key="6">
    <source>
        <dbReference type="ARBA" id="ARBA00023002"/>
    </source>
</evidence>
<dbReference type="PANTHER" id="PTHR23418:SF0">
    <property type="entry name" value="ACIREDUCTONE DIOXYGENASE"/>
    <property type="match status" value="1"/>
</dbReference>
<dbReference type="Pfam" id="PF03079">
    <property type="entry name" value="ARD"/>
    <property type="match status" value="1"/>
</dbReference>
<comment type="function">
    <text evidence="9">Catalyzes 2 different reactions between oxygene and the acireductone 1,2-dihydroxy-3-keto-5-methylthiopentene (DHK-MTPene) depending upon the metal bound in the active site. Fe-containing acireductone dioxygenase (Fe-ARD) produces formate and 2-keto-4-methylthiobutyrate (KMTB), the alpha-ketoacid precursor of methionine in the methionine recycle pathway. Ni-containing acireductone dioxygenase (Ni-ARD) produces methylthiopropionate, carbon monoxide and formate, and does not lie on the methionine recycle pathway.</text>
</comment>
<dbReference type="InterPro" id="IPR004313">
    <property type="entry name" value="ARD"/>
</dbReference>
<dbReference type="InterPro" id="IPR023956">
    <property type="entry name" value="ARD_bac"/>
</dbReference>
<comment type="catalytic activity">
    <reaction evidence="1 9">
        <text>1,2-dihydroxy-5-(methylsulfanyl)pent-1-en-3-one + O2 = 4-methylsulfanyl-2-oxobutanoate + formate + 2 H(+)</text>
        <dbReference type="Rhea" id="RHEA:24504"/>
        <dbReference type="ChEBI" id="CHEBI:15378"/>
        <dbReference type="ChEBI" id="CHEBI:15379"/>
        <dbReference type="ChEBI" id="CHEBI:15740"/>
        <dbReference type="ChEBI" id="CHEBI:16723"/>
        <dbReference type="ChEBI" id="CHEBI:49252"/>
        <dbReference type="EC" id="1.13.11.54"/>
    </reaction>
</comment>
<accession>A0A1Z4C3X7</accession>
<feature type="binding site" evidence="9">
    <location>
        <position position="96"/>
    </location>
    <ligand>
        <name>Fe(2+)</name>
        <dbReference type="ChEBI" id="CHEBI:29033"/>
    </ligand>
</feature>
<comment type="catalytic activity">
    <reaction evidence="9">
        <text>1,2-dihydroxy-5-(methylsulfanyl)pent-1-en-3-one + O2 = 3-(methylsulfanyl)propanoate + CO + formate + 2 H(+)</text>
        <dbReference type="Rhea" id="RHEA:14161"/>
        <dbReference type="ChEBI" id="CHEBI:15378"/>
        <dbReference type="ChEBI" id="CHEBI:15379"/>
        <dbReference type="ChEBI" id="CHEBI:15740"/>
        <dbReference type="ChEBI" id="CHEBI:17245"/>
        <dbReference type="ChEBI" id="CHEBI:49016"/>
        <dbReference type="ChEBI" id="CHEBI:49252"/>
        <dbReference type="EC" id="1.13.11.53"/>
    </reaction>
</comment>
<feature type="binding site" evidence="9">
    <location>
        <position position="140"/>
    </location>
    <ligand>
        <name>Fe(2+)</name>
        <dbReference type="ChEBI" id="CHEBI:29033"/>
    </ligand>
</feature>
<dbReference type="HAMAP" id="MF_01682">
    <property type="entry name" value="Salvage_MtnD"/>
    <property type="match status" value="1"/>
</dbReference>
<evidence type="ECO:0000256" key="1">
    <source>
        <dbReference type="ARBA" id="ARBA00000428"/>
    </source>
</evidence>
<evidence type="ECO:0000313" key="10">
    <source>
        <dbReference type="EMBL" id="ASF48215.1"/>
    </source>
</evidence>
<comment type="cofactor">
    <cofactor evidence="9">
        <name>Fe(2+)</name>
        <dbReference type="ChEBI" id="CHEBI:29033"/>
    </cofactor>
    <text evidence="9">Binds 1 Fe(2+) cation per monomer.</text>
</comment>
<evidence type="ECO:0000256" key="8">
    <source>
        <dbReference type="ARBA" id="ARBA00023167"/>
    </source>
</evidence>
<dbReference type="InterPro" id="IPR014710">
    <property type="entry name" value="RmlC-like_jellyroll"/>
</dbReference>
<feature type="site" description="May play a role in metal incorporation in vivo" evidence="9">
    <location>
        <position position="95"/>
    </location>
</feature>
<dbReference type="GO" id="GO:0005506">
    <property type="term" value="F:iron ion binding"/>
    <property type="evidence" value="ECO:0007669"/>
    <property type="project" value="UniProtKB-UniRule"/>
</dbReference>
<dbReference type="EMBL" id="CP022129">
    <property type="protein sequence ID" value="ASF48215.1"/>
    <property type="molecule type" value="Genomic_DNA"/>
</dbReference>
<reference evidence="10 11" key="1">
    <citation type="submission" date="2017-06" db="EMBL/GenBank/DDBJ databases">
        <title>Genome Sequencing of the methanotroph Methylovulum psychrotolerants str. HV10-M2 isolated from a high-altitude environment.</title>
        <authorList>
            <person name="Mateos-Rivera A."/>
        </authorList>
    </citation>
    <scope>NUCLEOTIDE SEQUENCE [LARGE SCALE GENOMIC DNA]</scope>
    <source>
        <strain evidence="10 11">HV10_M2</strain>
    </source>
</reference>
<dbReference type="EC" id="1.13.11.53" evidence="9"/>
<feature type="binding site" evidence="9">
    <location>
        <position position="140"/>
    </location>
    <ligand>
        <name>Ni(2+)</name>
        <dbReference type="ChEBI" id="CHEBI:49786"/>
    </ligand>
</feature>
<dbReference type="InterPro" id="IPR011051">
    <property type="entry name" value="RmlC_Cupin_sf"/>
</dbReference>
<dbReference type="KEGG" id="mpsy:CEK71_20320"/>
<feature type="binding site" evidence="9">
    <location>
        <position position="96"/>
    </location>
    <ligand>
        <name>Ni(2+)</name>
        <dbReference type="ChEBI" id="CHEBI:49786"/>
    </ligand>
</feature>
<evidence type="ECO:0000256" key="2">
    <source>
        <dbReference type="ARBA" id="ARBA00022596"/>
    </source>
</evidence>
<keyword evidence="8 9" id="KW-0486">Methionine biosynthesis</keyword>
<protein>
    <recommendedName>
        <fullName evidence="9">Acireductone dioxygenase</fullName>
    </recommendedName>
    <alternativeName>
        <fullName evidence="9">1,2-dihydroxy-3-keto-5-methylthiopentene dioxygenase</fullName>
        <shortName evidence="9">DHK-MTPene dioxygenase</shortName>
    </alternativeName>
    <alternativeName>
        <fullName evidence="9">Acireductone dioxygenase (Fe(2+)-requiring)</fullName>
        <shortName evidence="9">ARD'</shortName>
        <shortName evidence="9">Fe-ARD</shortName>
        <ecNumber evidence="9">1.13.11.54</ecNumber>
    </alternativeName>
    <alternativeName>
        <fullName evidence="9">Acireductone dioxygenase (Ni(2+)-requiring)</fullName>
        <shortName evidence="9">ARD</shortName>
        <shortName evidence="9">Ni-ARD</shortName>
        <ecNumber evidence="9">1.13.11.53</ecNumber>
    </alternativeName>
</protein>
<keyword evidence="4 9" id="KW-0479">Metal-binding</keyword>
<proteinExistence type="inferred from homology"/>
<feature type="site" description="Important to generate the dianion" evidence="9">
    <location>
        <position position="104"/>
    </location>
</feature>
<dbReference type="GO" id="GO:0019509">
    <property type="term" value="P:L-methionine salvage from methylthioadenosine"/>
    <property type="evidence" value="ECO:0007669"/>
    <property type="project" value="UniProtKB-UniRule"/>
</dbReference>
<name>A0A1Z4C3X7_9GAMM</name>
<dbReference type="GO" id="GO:0016151">
    <property type="term" value="F:nickel cation binding"/>
    <property type="evidence" value="ECO:0007669"/>
    <property type="project" value="UniProtKB-UniRule"/>
</dbReference>
<dbReference type="EC" id="1.13.11.54" evidence="9"/>
<dbReference type="PANTHER" id="PTHR23418">
    <property type="entry name" value="ACIREDUCTONE DIOXYGENASE"/>
    <property type="match status" value="1"/>
</dbReference>
<comment type="caution">
    <text evidence="9">Lacks conserved residue(s) required for the propagation of feature annotation.</text>
</comment>
<keyword evidence="5 9" id="KW-0223">Dioxygenase</keyword>
<dbReference type="GO" id="GO:0010309">
    <property type="term" value="F:acireductone dioxygenase [iron(II)-requiring] activity"/>
    <property type="evidence" value="ECO:0007669"/>
    <property type="project" value="UniProtKB-UniRule"/>
</dbReference>
<dbReference type="Gene3D" id="2.60.120.10">
    <property type="entry name" value="Jelly Rolls"/>
    <property type="match status" value="1"/>
</dbReference>
<keyword evidence="7 9" id="KW-0408">Iron</keyword>
<dbReference type="RefSeq" id="WP_088621085.1">
    <property type="nucleotide sequence ID" value="NZ_CP022129.1"/>
</dbReference>
<dbReference type="Proteomes" id="UP000197019">
    <property type="component" value="Chromosome"/>
</dbReference>
<comment type="cofactor">
    <cofactor evidence="9">
        <name>Ni(2+)</name>
        <dbReference type="ChEBI" id="CHEBI:49786"/>
    </cofactor>
    <text evidence="9">Binds 1 nickel ion per monomer.</text>
</comment>
<dbReference type="UniPathway" id="UPA00904">
    <property type="reaction ID" value="UER00878"/>
</dbReference>
<feature type="binding site" evidence="9">
    <location>
        <position position="98"/>
    </location>
    <ligand>
        <name>Ni(2+)</name>
        <dbReference type="ChEBI" id="CHEBI:49786"/>
    </ligand>
</feature>